<dbReference type="AlphaFoldDB" id="T1BRJ1"/>
<comment type="caution">
    <text evidence="1">The sequence shown here is derived from an EMBL/GenBank/DDBJ whole genome shotgun (WGS) entry which is preliminary data.</text>
</comment>
<sequence length="71" mass="8421">MHVSWLNQIETYFSIMHCKVLTPNDFTDLWDVAELLEHCERCYESIAKPFEWKFTRADLKAQIAGMLIRDA</sequence>
<proteinExistence type="predicted"/>
<reference evidence="1" key="1">
    <citation type="submission" date="2013-08" db="EMBL/GenBank/DDBJ databases">
        <authorList>
            <person name="Mendez C."/>
            <person name="Richter M."/>
            <person name="Ferrer M."/>
            <person name="Sanchez J."/>
        </authorList>
    </citation>
    <scope>NUCLEOTIDE SEQUENCE</scope>
</reference>
<organism evidence="1">
    <name type="scientific">mine drainage metagenome</name>
    <dbReference type="NCBI Taxonomy" id="410659"/>
    <lineage>
        <taxon>unclassified sequences</taxon>
        <taxon>metagenomes</taxon>
        <taxon>ecological metagenomes</taxon>
    </lineage>
</organism>
<dbReference type="EMBL" id="AUZY01001226">
    <property type="protein sequence ID" value="EQD75511.1"/>
    <property type="molecule type" value="Genomic_DNA"/>
</dbReference>
<name>T1BRJ1_9ZZZZ</name>
<accession>T1BRJ1</accession>
<evidence type="ECO:0000313" key="1">
    <source>
        <dbReference type="EMBL" id="EQD75511.1"/>
    </source>
</evidence>
<reference evidence="1" key="2">
    <citation type="journal article" date="2014" name="ISME J.">
        <title>Microbial stratification in low pH oxic and suboxic macroscopic growths along an acid mine drainage.</title>
        <authorList>
            <person name="Mendez-Garcia C."/>
            <person name="Mesa V."/>
            <person name="Sprenger R.R."/>
            <person name="Richter M."/>
            <person name="Diez M.S."/>
            <person name="Solano J."/>
            <person name="Bargiela R."/>
            <person name="Golyshina O.V."/>
            <person name="Manteca A."/>
            <person name="Ramos J.L."/>
            <person name="Gallego J.R."/>
            <person name="Llorente I."/>
            <person name="Martins Dos Santos V.A."/>
            <person name="Jensen O.N."/>
            <person name="Pelaez A.I."/>
            <person name="Sanchez J."/>
            <person name="Ferrer M."/>
        </authorList>
    </citation>
    <scope>NUCLEOTIDE SEQUENCE</scope>
</reference>
<protein>
    <submittedName>
        <fullName evidence="1">ISRSO5-transposase protein</fullName>
    </submittedName>
</protein>
<gene>
    <name evidence="1" type="ORF">B1B_02081</name>
</gene>